<dbReference type="InterPro" id="IPR038222">
    <property type="entry name" value="DHHA2_dom_sf"/>
</dbReference>
<dbReference type="OrthoDB" id="9766150at2"/>
<feature type="domain" description="CBS" evidence="9">
    <location>
        <begin position="251"/>
        <end position="309"/>
    </location>
</feature>
<dbReference type="InterPro" id="IPR000644">
    <property type="entry name" value="CBS_dom"/>
</dbReference>
<dbReference type="SMART" id="SM00116">
    <property type="entry name" value="CBS"/>
    <property type="match status" value="2"/>
</dbReference>
<dbReference type="RefSeq" id="WP_151619274.1">
    <property type="nucleotide sequence ID" value="NZ_WBXO01000003.1"/>
</dbReference>
<evidence type="ECO:0000313" key="11">
    <source>
        <dbReference type="Proteomes" id="UP000468766"/>
    </source>
</evidence>
<dbReference type="NCBIfam" id="NF011442">
    <property type="entry name" value="PRK14869.1-4"/>
    <property type="match status" value="1"/>
</dbReference>
<proteinExistence type="predicted"/>
<dbReference type="Proteomes" id="UP000468766">
    <property type="component" value="Unassembled WGS sequence"/>
</dbReference>
<gene>
    <name evidence="10" type="ORF">F9B85_05290</name>
</gene>
<dbReference type="GO" id="GO:0005737">
    <property type="term" value="C:cytoplasm"/>
    <property type="evidence" value="ECO:0007669"/>
    <property type="project" value="InterPro"/>
</dbReference>
<comment type="caution">
    <text evidence="10">The sequence shown here is derived from an EMBL/GenBank/DDBJ whole genome shotgun (WGS) entry which is preliminary data.</text>
</comment>
<dbReference type="SUPFAM" id="SSF75138">
    <property type="entry name" value="HprK N-terminal domain-like"/>
    <property type="match status" value="1"/>
</dbReference>
<reference evidence="10 11" key="1">
    <citation type="submission" date="2019-10" db="EMBL/GenBank/DDBJ databases">
        <title>Whole-genome sequence of the extremophile Heliorestis acidaminivorans DSM 24790.</title>
        <authorList>
            <person name="Kyndt J.A."/>
            <person name="Meyer T.E."/>
        </authorList>
    </citation>
    <scope>NUCLEOTIDE SEQUENCE [LARGE SCALE GENOMIC DNA]</scope>
    <source>
        <strain evidence="10 11">DSM 24790</strain>
    </source>
</reference>
<evidence type="ECO:0000256" key="7">
    <source>
        <dbReference type="ARBA" id="ARBA00047820"/>
    </source>
</evidence>
<dbReference type="AlphaFoldDB" id="A0A6I0F3M4"/>
<dbReference type="InterPro" id="IPR028979">
    <property type="entry name" value="Ser_kin/Pase_Hpr-like_N_sf"/>
</dbReference>
<dbReference type="InterPro" id="IPR038763">
    <property type="entry name" value="DHH_sf"/>
</dbReference>
<keyword evidence="8" id="KW-0129">CBS domain</keyword>
<evidence type="ECO:0000256" key="8">
    <source>
        <dbReference type="PROSITE-ProRule" id="PRU00703"/>
    </source>
</evidence>
<dbReference type="PANTHER" id="PTHR12112:SF22">
    <property type="entry name" value="MANGANESE-DEPENDENT INORGANIC PYROPHOSPHATASE-RELATED"/>
    <property type="match status" value="1"/>
</dbReference>
<dbReference type="PROSITE" id="PS51371">
    <property type="entry name" value="CBS"/>
    <property type="match status" value="2"/>
</dbReference>
<dbReference type="EC" id="3.6.1.1" evidence="2"/>
<evidence type="ECO:0000256" key="4">
    <source>
        <dbReference type="ARBA" id="ARBA00022801"/>
    </source>
</evidence>
<dbReference type="EMBL" id="WBXO01000003">
    <property type="protein sequence ID" value="KAB2953327.1"/>
    <property type="molecule type" value="Genomic_DNA"/>
</dbReference>
<evidence type="ECO:0000313" key="10">
    <source>
        <dbReference type="EMBL" id="KAB2953327.1"/>
    </source>
</evidence>
<evidence type="ECO:0000259" key="9">
    <source>
        <dbReference type="PROSITE" id="PS51371"/>
    </source>
</evidence>
<comment type="cofactor">
    <cofactor evidence="1">
        <name>Mn(2+)</name>
        <dbReference type="ChEBI" id="CHEBI:29035"/>
    </cofactor>
</comment>
<dbReference type="FunFam" id="3.90.1640.10:FF:000001">
    <property type="entry name" value="Probable manganese-dependent inorganic pyrophosphatase"/>
    <property type="match status" value="1"/>
</dbReference>
<organism evidence="10 11">
    <name type="scientific">Heliorestis acidaminivorans</name>
    <dbReference type="NCBI Taxonomy" id="553427"/>
    <lineage>
        <taxon>Bacteria</taxon>
        <taxon>Bacillati</taxon>
        <taxon>Bacillota</taxon>
        <taxon>Clostridia</taxon>
        <taxon>Eubacteriales</taxon>
        <taxon>Heliobacteriaceae</taxon>
        <taxon>Heliorestis</taxon>
    </lineage>
</organism>
<protein>
    <recommendedName>
        <fullName evidence="2">inorganic diphosphatase</fullName>
        <ecNumber evidence="2">3.6.1.1</ecNumber>
    </recommendedName>
    <alternativeName>
        <fullName evidence="6">Pyrophosphate phospho-hydrolase</fullName>
    </alternativeName>
</protein>
<dbReference type="Gene3D" id="3.40.1390.20">
    <property type="entry name" value="HprK N-terminal domain-like"/>
    <property type="match status" value="1"/>
</dbReference>
<keyword evidence="11" id="KW-1185">Reference proteome</keyword>
<dbReference type="SUPFAM" id="SSF64182">
    <property type="entry name" value="DHH phosphoesterases"/>
    <property type="match status" value="1"/>
</dbReference>
<evidence type="ECO:0000256" key="1">
    <source>
        <dbReference type="ARBA" id="ARBA00001936"/>
    </source>
</evidence>
<dbReference type="Gene3D" id="3.10.310.20">
    <property type="entry name" value="DHHA2 domain"/>
    <property type="match status" value="1"/>
</dbReference>
<dbReference type="Pfam" id="PF07085">
    <property type="entry name" value="DRTGG"/>
    <property type="match status" value="1"/>
</dbReference>
<dbReference type="Pfam" id="PF00571">
    <property type="entry name" value="CBS"/>
    <property type="match status" value="2"/>
</dbReference>
<keyword evidence="4 10" id="KW-0378">Hydrolase</keyword>
<dbReference type="GO" id="GO:0004427">
    <property type="term" value="F:inorganic diphosphate phosphatase activity"/>
    <property type="evidence" value="ECO:0007669"/>
    <property type="project" value="UniProtKB-EC"/>
</dbReference>
<feature type="domain" description="CBS" evidence="9">
    <location>
        <begin position="71"/>
        <end position="132"/>
    </location>
</feature>
<dbReference type="Pfam" id="PF01368">
    <property type="entry name" value="DHH"/>
    <property type="match status" value="1"/>
</dbReference>
<evidence type="ECO:0000256" key="6">
    <source>
        <dbReference type="ARBA" id="ARBA00032535"/>
    </source>
</evidence>
<name>A0A6I0F3M4_9FIRM</name>
<evidence type="ECO:0000256" key="5">
    <source>
        <dbReference type="ARBA" id="ARBA00023211"/>
    </source>
</evidence>
<dbReference type="NCBIfam" id="NF011443">
    <property type="entry name" value="PRK14869.1-5"/>
    <property type="match status" value="1"/>
</dbReference>
<dbReference type="GO" id="GO:0046872">
    <property type="term" value="F:metal ion binding"/>
    <property type="evidence" value="ECO:0007669"/>
    <property type="project" value="UniProtKB-KW"/>
</dbReference>
<dbReference type="Gene3D" id="3.90.1640.10">
    <property type="entry name" value="inorganic pyrophosphatase (n-terminal core)"/>
    <property type="match status" value="2"/>
</dbReference>
<comment type="catalytic activity">
    <reaction evidence="7">
        <text>diphosphate + H2O = 2 phosphate + H(+)</text>
        <dbReference type="Rhea" id="RHEA:24576"/>
        <dbReference type="ChEBI" id="CHEBI:15377"/>
        <dbReference type="ChEBI" id="CHEBI:15378"/>
        <dbReference type="ChEBI" id="CHEBI:33019"/>
        <dbReference type="ChEBI" id="CHEBI:43474"/>
        <dbReference type="EC" id="3.6.1.1"/>
    </reaction>
</comment>
<evidence type="ECO:0000256" key="2">
    <source>
        <dbReference type="ARBA" id="ARBA00012146"/>
    </source>
</evidence>
<dbReference type="Pfam" id="PF02833">
    <property type="entry name" value="DHHA2"/>
    <property type="match status" value="1"/>
</dbReference>
<dbReference type="InterPro" id="IPR004097">
    <property type="entry name" value="DHHA2"/>
</dbReference>
<dbReference type="InterPro" id="IPR046342">
    <property type="entry name" value="CBS_dom_sf"/>
</dbReference>
<dbReference type="SUPFAM" id="SSF54631">
    <property type="entry name" value="CBS-domain pair"/>
    <property type="match status" value="1"/>
</dbReference>
<keyword evidence="3" id="KW-0479">Metal-binding</keyword>
<dbReference type="InterPro" id="IPR010766">
    <property type="entry name" value="DRTGG"/>
</dbReference>
<dbReference type="SMART" id="SM01131">
    <property type="entry name" value="DHHA2"/>
    <property type="match status" value="1"/>
</dbReference>
<accession>A0A6I0F3M4</accession>
<keyword evidence="5" id="KW-0464">Manganese</keyword>
<dbReference type="NCBIfam" id="NF003877">
    <property type="entry name" value="PRK05427.1"/>
    <property type="match status" value="1"/>
</dbReference>
<dbReference type="InterPro" id="IPR001667">
    <property type="entry name" value="DDH_dom"/>
</dbReference>
<evidence type="ECO:0000256" key="3">
    <source>
        <dbReference type="ARBA" id="ARBA00022723"/>
    </source>
</evidence>
<sequence length="544" mass="59816">MSVIVIGHRNPDTDSICSAIAYAYLKRQVTNEAYIAGRCGNVKPETKFVLDHFQVEEPTYFEDVKARVTDMIGQESPFAVLANAPIRDVGVLAAKENTKSLPVVDQDYHLVGMITLGDIAERYLNLEEFKDFDKMGITLGALVHTMGGCFISPTDEERPLKGKAVIGGMNPNSMVKHIEPGDFVVIGDREEAQLAAIKAGAGCLIITGGFSVTEKVKSEALTAGVPILSVPHDTYSAARLLGMCAPVNTIMHQDDIIAFQEDDYVDDVRKVMLDTRYRSYPVINKQKRLVGVVSRYHLLTMQRKQVILVDHNEKSQAVMGLEQAQILEVIDHHRMGDVQTGEPIFFRGEPVGCTSTIIASMYDEQDVEIPQDIAGIMLAAILSDTVLFKSPTCTKRDKVIAEKLAQIAGVDIMEFGKAMFAAGSSLEGRSPEEIIFQDFKEFHLGDKKLGICQVETMDMEGAQKLKANLLDSMESIRSDKKLDMVLLMLTDIINEGTLLLTAGKDVEIVDKAFKVTVKDQEAYLPGVLSRKKQVVPPLSAFLGA</sequence>
<dbReference type="PANTHER" id="PTHR12112">
    <property type="entry name" value="BNIP - RELATED"/>
    <property type="match status" value="1"/>
</dbReference>